<reference evidence="1" key="2">
    <citation type="journal article" date="2015" name="Data Brief">
        <title>Shoot transcriptome of the giant reed, Arundo donax.</title>
        <authorList>
            <person name="Barrero R.A."/>
            <person name="Guerrero F.D."/>
            <person name="Moolhuijzen P."/>
            <person name="Goolsby J.A."/>
            <person name="Tidwell J."/>
            <person name="Bellgard S.E."/>
            <person name="Bellgard M.I."/>
        </authorList>
    </citation>
    <scope>NUCLEOTIDE SEQUENCE</scope>
    <source>
        <tissue evidence="1">Shoot tissue taken approximately 20 cm above the soil surface</tissue>
    </source>
</reference>
<accession>A0A0A9H3I0</accession>
<dbReference type="EMBL" id="GBRH01167547">
    <property type="protein sequence ID" value="JAE30349.1"/>
    <property type="molecule type" value="Transcribed_RNA"/>
</dbReference>
<name>A0A0A9H3I0_ARUDO</name>
<dbReference type="AlphaFoldDB" id="A0A0A9H3I0"/>
<reference evidence="1" key="1">
    <citation type="submission" date="2014-09" db="EMBL/GenBank/DDBJ databases">
        <authorList>
            <person name="Magalhaes I.L.F."/>
            <person name="Oliveira U."/>
            <person name="Santos F.R."/>
            <person name="Vidigal T.H.D.A."/>
            <person name="Brescovit A.D."/>
            <person name="Santos A.J."/>
        </authorList>
    </citation>
    <scope>NUCLEOTIDE SEQUENCE</scope>
    <source>
        <tissue evidence="1">Shoot tissue taken approximately 20 cm above the soil surface</tissue>
    </source>
</reference>
<evidence type="ECO:0000313" key="1">
    <source>
        <dbReference type="EMBL" id="JAE30349.1"/>
    </source>
</evidence>
<protein>
    <submittedName>
        <fullName evidence="1">Uncharacterized protein</fullName>
    </submittedName>
</protein>
<sequence length="26" mass="3030">MTAAVHKVNYRPAMKQILIMLPPLRH</sequence>
<proteinExistence type="predicted"/>
<organism evidence="1">
    <name type="scientific">Arundo donax</name>
    <name type="common">Giant reed</name>
    <name type="synonym">Donax arundinaceus</name>
    <dbReference type="NCBI Taxonomy" id="35708"/>
    <lineage>
        <taxon>Eukaryota</taxon>
        <taxon>Viridiplantae</taxon>
        <taxon>Streptophyta</taxon>
        <taxon>Embryophyta</taxon>
        <taxon>Tracheophyta</taxon>
        <taxon>Spermatophyta</taxon>
        <taxon>Magnoliopsida</taxon>
        <taxon>Liliopsida</taxon>
        <taxon>Poales</taxon>
        <taxon>Poaceae</taxon>
        <taxon>PACMAD clade</taxon>
        <taxon>Arundinoideae</taxon>
        <taxon>Arundineae</taxon>
        <taxon>Arundo</taxon>
    </lineage>
</organism>